<evidence type="ECO:0000256" key="8">
    <source>
        <dbReference type="ARBA" id="ARBA00023170"/>
    </source>
</evidence>
<dbReference type="GO" id="GO:0007165">
    <property type="term" value="P:signal transduction"/>
    <property type="evidence" value="ECO:0007669"/>
    <property type="project" value="UniProtKB-KW"/>
</dbReference>
<evidence type="ECO:0000256" key="2">
    <source>
        <dbReference type="ARBA" id="ARBA00022475"/>
    </source>
</evidence>
<name>A0A821X5M6_9NEOP</name>
<sequence length="390" mass="45674">MDSRFKSFNETFPRCAFALAFALIYPNSNNLKKRSYYFVVVIFINSLILYWFLIYLFRCLVTLDMINFANNITIGVLATLFFFKTPYCLYKTNIFAKVLDKISYDMLKGNDMDEDCQEIYEHFIKIGKLGQTCWILIPILLSSQFPLYATFCMIYETFTSGEGKRYMVHEMRLKHIEDKQDETPYFELVFAYNLIQCVVLSVNFVGFDGSFCIATTHLRLKLKLVSHKIHRAFRDSKNRDELEARVIEAIVDHQDALDFYKDVQEVYGGWLFVVFLLTSLLISFNIYQIYLSRRVDPKYTLFAISGVIHMFAPCYFACKLIKSSEELSWDIYSAAWEEWTDPVITKLLIFMIAKSQQILILTGKGMVQFDMQLFISVLQTSYSFFTLITS</sequence>
<evidence type="ECO:0000313" key="11">
    <source>
        <dbReference type="EMBL" id="CAF4938332.1"/>
    </source>
</evidence>
<evidence type="ECO:0000256" key="7">
    <source>
        <dbReference type="ARBA" id="ARBA00023136"/>
    </source>
</evidence>
<feature type="transmembrane region" description="Helical" evidence="10">
    <location>
        <begin position="36"/>
        <end position="57"/>
    </location>
</feature>
<evidence type="ECO:0000256" key="9">
    <source>
        <dbReference type="ARBA" id="ARBA00023224"/>
    </source>
</evidence>
<keyword evidence="8 10" id="KW-0675">Receptor</keyword>
<dbReference type="AlphaFoldDB" id="A0A821X5M6"/>
<dbReference type="Proteomes" id="UP000663880">
    <property type="component" value="Unassembled WGS sequence"/>
</dbReference>
<keyword evidence="4 10" id="KW-0812">Transmembrane</keyword>
<dbReference type="PANTHER" id="PTHR21137">
    <property type="entry name" value="ODORANT RECEPTOR"/>
    <property type="match status" value="1"/>
</dbReference>
<feature type="transmembrane region" description="Helical" evidence="10">
    <location>
        <begin position="267"/>
        <end position="287"/>
    </location>
</feature>
<dbReference type="OrthoDB" id="7351552at2759"/>
<gene>
    <name evidence="11" type="ORF">PMACD_LOCUS14488</name>
</gene>
<comment type="caution">
    <text evidence="10">Lacks conserved residue(s) required for the propagation of feature annotation.</text>
</comment>
<protein>
    <recommendedName>
        <fullName evidence="10">Odorant receptor</fullName>
    </recommendedName>
</protein>
<keyword evidence="2" id="KW-1003">Cell membrane</keyword>
<keyword evidence="5 10" id="KW-0552">Olfaction</keyword>
<keyword evidence="12" id="KW-1185">Reference proteome</keyword>
<dbReference type="GO" id="GO:0004984">
    <property type="term" value="F:olfactory receptor activity"/>
    <property type="evidence" value="ECO:0007669"/>
    <property type="project" value="InterPro"/>
</dbReference>
<organism evidence="11 12">
    <name type="scientific">Pieris macdunnoughi</name>
    <dbReference type="NCBI Taxonomy" id="345717"/>
    <lineage>
        <taxon>Eukaryota</taxon>
        <taxon>Metazoa</taxon>
        <taxon>Ecdysozoa</taxon>
        <taxon>Arthropoda</taxon>
        <taxon>Hexapoda</taxon>
        <taxon>Insecta</taxon>
        <taxon>Pterygota</taxon>
        <taxon>Neoptera</taxon>
        <taxon>Endopterygota</taxon>
        <taxon>Lepidoptera</taxon>
        <taxon>Glossata</taxon>
        <taxon>Ditrysia</taxon>
        <taxon>Papilionoidea</taxon>
        <taxon>Pieridae</taxon>
        <taxon>Pierinae</taxon>
        <taxon>Pieris</taxon>
    </lineage>
</organism>
<dbReference type="Pfam" id="PF02949">
    <property type="entry name" value="7tm_6"/>
    <property type="match status" value="1"/>
</dbReference>
<dbReference type="GO" id="GO:0005549">
    <property type="term" value="F:odorant binding"/>
    <property type="evidence" value="ECO:0007669"/>
    <property type="project" value="InterPro"/>
</dbReference>
<keyword evidence="3 10" id="KW-0716">Sensory transduction</keyword>
<evidence type="ECO:0000256" key="1">
    <source>
        <dbReference type="ARBA" id="ARBA00004651"/>
    </source>
</evidence>
<keyword evidence="7 10" id="KW-0472">Membrane</keyword>
<dbReference type="InterPro" id="IPR004117">
    <property type="entry name" value="7tm6_olfct_rcpt"/>
</dbReference>
<proteinExistence type="inferred from homology"/>
<keyword evidence="6 10" id="KW-1133">Transmembrane helix</keyword>
<evidence type="ECO:0000256" key="6">
    <source>
        <dbReference type="ARBA" id="ARBA00022989"/>
    </source>
</evidence>
<comment type="similarity">
    <text evidence="10">Belongs to the insect chemoreceptor superfamily. Heteromeric odorant receptor channel (TC 1.A.69) family.</text>
</comment>
<evidence type="ECO:0000313" key="12">
    <source>
        <dbReference type="Proteomes" id="UP000663880"/>
    </source>
</evidence>
<evidence type="ECO:0000256" key="5">
    <source>
        <dbReference type="ARBA" id="ARBA00022725"/>
    </source>
</evidence>
<evidence type="ECO:0000256" key="10">
    <source>
        <dbReference type="RuleBase" id="RU351113"/>
    </source>
</evidence>
<dbReference type="PANTHER" id="PTHR21137:SF35">
    <property type="entry name" value="ODORANT RECEPTOR 19A-RELATED"/>
    <property type="match status" value="1"/>
</dbReference>
<dbReference type="GO" id="GO:0005886">
    <property type="term" value="C:plasma membrane"/>
    <property type="evidence" value="ECO:0007669"/>
    <property type="project" value="UniProtKB-SubCell"/>
</dbReference>
<feature type="transmembrane region" description="Helical" evidence="10">
    <location>
        <begin position="299"/>
        <end position="318"/>
    </location>
</feature>
<comment type="caution">
    <text evidence="11">The sequence shown here is derived from an EMBL/GenBank/DDBJ whole genome shotgun (WGS) entry which is preliminary data.</text>
</comment>
<feature type="transmembrane region" description="Helical" evidence="10">
    <location>
        <begin position="63"/>
        <end position="83"/>
    </location>
</feature>
<comment type="subcellular location">
    <subcellularLocation>
        <location evidence="1 10">Cell membrane</location>
        <topology evidence="1 10">Multi-pass membrane protein</topology>
    </subcellularLocation>
</comment>
<evidence type="ECO:0000256" key="4">
    <source>
        <dbReference type="ARBA" id="ARBA00022692"/>
    </source>
</evidence>
<dbReference type="EMBL" id="CAJOBZ010000065">
    <property type="protein sequence ID" value="CAF4938332.1"/>
    <property type="molecule type" value="Genomic_DNA"/>
</dbReference>
<keyword evidence="9 10" id="KW-0807">Transducer</keyword>
<evidence type="ECO:0000256" key="3">
    <source>
        <dbReference type="ARBA" id="ARBA00022606"/>
    </source>
</evidence>
<accession>A0A821X5M6</accession>
<reference evidence="11" key="1">
    <citation type="submission" date="2021-02" db="EMBL/GenBank/DDBJ databases">
        <authorList>
            <person name="Steward A R."/>
        </authorList>
    </citation>
    <scope>NUCLEOTIDE SEQUENCE</scope>
</reference>